<name>A0A4Q9KGC6_9ACTN</name>
<dbReference type="Proteomes" id="UP000292373">
    <property type="component" value="Unassembled WGS sequence"/>
</dbReference>
<keyword evidence="2" id="KW-1185">Reference proteome</keyword>
<proteinExistence type="predicted"/>
<evidence type="ECO:0000313" key="2">
    <source>
        <dbReference type="Proteomes" id="UP000292373"/>
    </source>
</evidence>
<dbReference type="AlphaFoldDB" id="A0A4Q9KGC6"/>
<organism evidence="1 2">
    <name type="scientific">Propioniciclava sinopodophylli</name>
    <dbReference type="NCBI Taxonomy" id="1837344"/>
    <lineage>
        <taxon>Bacteria</taxon>
        <taxon>Bacillati</taxon>
        <taxon>Actinomycetota</taxon>
        <taxon>Actinomycetes</taxon>
        <taxon>Propionibacteriales</taxon>
        <taxon>Propionibacteriaceae</taxon>
        <taxon>Propioniciclava</taxon>
    </lineage>
</organism>
<comment type="caution">
    <text evidence="1">The sequence shown here is derived from an EMBL/GenBank/DDBJ whole genome shotgun (WGS) entry which is preliminary data.</text>
</comment>
<protein>
    <submittedName>
        <fullName evidence="1">Uncharacterized protein</fullName>
    </submittedName>
</protein>
<accession>A0A4Q9KGC6</accession>
<dbReference type="RefSeq" id="WP_131166520.1">
    <property type="nucleotide sequence ID" value="NZ_SDMQ01000001.1"/>
</dbReference>
<evidence type="ECO:0000313" key="1">
    <source>
        <dbReference type="EMBL" id="TBT88389.1"/>
    </source>
</evidence>
<dbReference type="EMBL" id="SDMQ01000001">
    <property type="protein sequence ID" value="TBT88389.1"/>
    <property type="molecule type" value="Genomic_DNA"/>
</dbReference>
<dbReference type="OrthoDB" id="4397445at2"/>
<sequence>MDHLAMPTATPVAVLSHIAESLGLSDMKENNGRAVGGNFMSDLRSLRDITISGNHITIASGVDVEVLTFWLRAFCQAAKAGLDLSKNVIVVQACEILTVEEKRAFGRNVWESALCPLLPAGLKVVFSFNPDDAREADCPWPPPRDAVLQLPSFFDASIELVQQIGEWLIAHGHASTVETAHESAKMLVASSRTVSDLYDRLAMLEITGHARGSAT</sequence>
<reference evidence="1 2" key="1">
    <citation type="submission" date="2019-01" db="EMBL/GenBank/DDBJ databases">
        <title>Lactibacter flavus gen. nov., sp. nov., a novel bacterium of the family Propionibacteriaceae isolated from raw milk and dairy products.</title>
        <authorList>
            <person name="Huptas C."/>
            <person name="Wenning M."/>
            <person name="Breitenwieser F."/>
            <person name="Doll E."/>
            <person name="Von Neubeck M."/>
            <person name="Busse H.-J."/>
            <person name="Scherer S."/>
        </authorList>
    </citation>
    <scope>NUCLEOTIDE SEQUENCE [LARGE SCALE GENOMIC DNA]</scope>
    <source>
        <strain evidence="1 2">KCTC 33808</strain>
    </source>
</reference>
<gene>
    <name evidence="1" type="ORF">ET989_00010</name>
</gene>